<evidence type="ECO:0000256" key="11">
    <source>
        <dbReference type="ARBA" id="ARBA00043078"/>
    </source>
</evidence>
<dbReference type="GO" id="GO:0071555">
    <property type="term" value="P:cell wall organization"/>
    <property type="evidence" value="ECO:0007669"/>
    <property type="project" value="UniProtKB-KW"/>
</dbReference>
<proteinExistence type="predicted"/>
<keyword evidence="8" id="KW-0624">Polysaccharide degradation</keyword>
<evidence type="ECO:0000256" key="2">
    <source>
        <dbReference type="ARBA" id="ARBA00022475"/>
    </source>
</evidence>
<dbReference type="SUPFAM" id="SSF51445">
    <property type="entry name" value="(Trans)glycosidases"/>
    <property type="match status" value="1"/>
</dbReference>
<name>A0A937LGW2_9GAMM</name>
<evidence type="ECO:0000256" key="8">
    <source>
        <dbReference type="ARBA" id="ARBA00023326"/>
    </source>
</evidence>
<dbReference type="GO" id="GO:0000272">
    <property type="term" value="P:polysaccharide catabolic process"/>
    <property type="evidence" value="ECO:0007669"/>
    <property type="project" value="UniProtKB-KW"/>
</dbReference>
<keyword evidence="4" id="KW-0472">Membrane</keyword>
<dbReference type="Gene3D" id="3.20.20.80">
    <property type="entry name" value="Glycosidases"/>
    <property type="match status" value="1"/>
</dbReference>
<evidence type="ECO:0000256" key="6">
    <source>
        <dbReference type="ARBA" id="ARBA00023277"/>
    </source>
</evidence>
<evidence type="ECO:0000256" key="1">
    <source>
        <dbReference type="ARBA" id="ARBA00004236"/>
    </source>
</evidence>
<dbReference type="GO" id="GO:0016787">
    <property type="term" value="F:hydrolase activity"/>
    <property type="evidence" value="ECO:0007669"/>
    <property type="project" value="UniProtKB-KW"/>
</dbReference>
<keyword evidence="5" id="KW-0325">Glycoprotein</keyword>
<organism evidence="12 13">
    <name type="scientific">SAR86 cluster bacterium</name>
    <dbReference type="NCBI Taxonomy" id="2030880"/>
    <lineage>
        <taxon>Bacteria</taxon>
        <taxon>Pseudomonadati</taxon>
        <taxon>Pseudomonadota</taxon>
        <taxon>Gammaproteobacteria</taxon>
        <taxon>SAR86 cluster</taxon>
    </lineage>
</organism>
<dbReference type="EMBL" id="JADHQD010000015">
    <property type="protein sequence ID" value="MBL6818395.1"/>
    <property type="molecule type" value="Genomic_DNA"/>
</dbReference>
<comment type="caution">
    <text evidence="12">The sequence shown here is derived from an EMBL/GenBank/DDBJ whole genome shotgun (WGS) entry which is preliminary data.</text>
</comment>
<gene>
    <name evidence="12" type="ORF">ISQ64_03210</name>
</gene>
<keyword evidence="7" id="KW-0961">Cell wall biogenesis/degradation</keyword>
<comment type="function">
    <text evidence="9">Glucanases play a role in cell expansion during growth, in cell-cell fusion during mating, and in spore release during sporulation. This enzyme may be involved in beta-glucan degradation. Active on laminarin and lichenan.</text>
</comment>
<keyword evidence="2" id="KW-1003">Cell membrane</keyword>
<dbReference type="PANTHER" id="PTHR16631">
    <property type="entry name" value="GLUCAN 1,3-BETA-GLUCOSIDASE"/>
    <property type="match status" value="1"/>
</dbReference>
<evidence type="ECO:0000256" key="7">
    <source>
        <dbReference type="ARBA" id="ARBA00023316"/>
    </source>
</evidence>
<evidence type="ECO:0000256" key="9">
    <source>
        <dbReference type="ARBA" id="ARBA00037649"/>
    </source>
</evidence>
<protein>
    <recommendedName>
        <fullName evidence="11">Endo-1,3-beta-glucanase btgC</fullName>
    </recommendedName>
    <alternativeName>
        <fullName evidence="10">Laminarinase btgC</fullName>
    </alternativeName>
</protein>
<evidence type="ECO:0000256" key="4">
    <source>
        <dbReference type="ARBA" id="ARBA00023136"/>
    </source>
</evidence>
<dbReference type="GO" id="GO:0005886">
    <property type="term" value="C:plasma membrane"/>
    <property type="evidence" value="ECO:0007669"/>
    <property type="project" value="UniProtKB-SubCell"/>
</dbReference>
<dbReference type="PANTHER" id="PTHR16631:SF17">
    <property type="entry name" value="GLUCAN ENDO-1,3-BETA-GLUCOSIDASE BTGC"/>
    <property type="match status" value="1"/>
</dbReference>
<keyword evidence="3 12" id="KW-0378">Hydrolase</keyword>
<evidence type="ECO:0000256" key="5">
    <source>
        <dbReference type="ARBA" id="ARBA00023180"/>
    </source>
</evidence>
<evidence type="ECO:0000256" key="3">
    <source>
        <dbReference type="ARBA" id="ARBA00022801"/>
    </source>
</evidence>
<dbReference type="AlphaFoldDB" id="A0A937LGW2"/>
<accession>A0A937LGW2</accession>
<sequence length="416" mass="47710">MKKIRYLIISTFFLASCGQSGDFNMNKSAKEFIGNPDYPAISYGGYRGKSREEQPSIADIKEDLYIMHAQGFRVFRTYDLHHPFAENTLKAIREIKQVDNNFEMYVMLGAWIQCKDAFTEKPINDEEDYEGNKFEINEAVRLAQEYPDIVKIIAVGNEAMVHWAWGYHVPPKYILKWVKHLQNLKAKGDLNADLWITSSDNFASWGGGSADYHNEDLNELIKSVDFISMHTYAFHDTHYNPSFWNLDESHENQDKQKVIHDAMQRAVDYELNQFKSVQNYVHNIDPSKEVHIGETGWSSVASDLYGYDGTQAADELKLGLYYQMISDVCYSKSITCFYFSAFDEPWKDSSNENGSENHFGLFTVDGKAKFPLWDKVDNGVFDNLSRGGNPIVKTFNGDLEALLETSKIPPTNNEEE</sequence>
<comment type="subcellular location">
    <subcellularLocation>
        <location evidence="1">Cell membrane</location>
    </subcellularLocation>
</comment>
<keyword evidence="6" id="KW-0119">Carbohydrate metabolism</keyword>
<evidence type="ECO:0000313" key="12">
    <source>
        <dbReference type="EMBL" id="MBL6818395.1"/>
    </source>
</evidence>
<dbReference type="Proteomes" id="UP000711391">
    <property type="component" value="Unassembled WGS sequence"/>
</dbReference>
<evidence type="ECO:0000313" key="13">
    <source>
        <dbReference type="Proteomes" id="UP000711391"/>
    </source>
</evidence>
<reference evidence="12" key="1">
    <citation type="submission" date="2020-10" db="EMBL/GenBank/DDBJ databases">
        <title>Microbiome of the Black Sea water column analyzed by genome centric metagenomics.</title>
        <authorList>
            <person name="Cabello-Yeves P.J."/>
            <person name="Callieri C."/>
            <person name="Picazo A."/>
            <person name="Mehrshad M."/>
            <person name="Haro-Moreno J.M."/>
            <person name="Roda-Garcia J."/>
            <person name="Dzembekova N."/>
            <person name="Slabakova V."/>
            <person name="Slabakova N."/>
            <person name="Moncheva S."/>
            <person name="Rodriguez-Valera F."/>
        </authorList>
    </citation>
    <scope>NUCLEOTIDE SEQUENCE</scope>
    <source>
        <strain evidence="12">BS307-5m-G50</strain>
    </source>
</reference>
<evidence type="ECO:0000256" key="10">
    <source>
        <dbReference type="ARBA" id="ARBA00042373"/>
    </source>
</evidence>
<dbReference type="InterPro" id="IPR050732">
    <property type="entry name" value="Beta-glucan_modifiers"/>
</dbReference>
<dbReference type="InterPro" id="IPR017853">
    <property type="entry name" value="GH"/>
</dbReference>
<dbReference type="PROSITE" id="PS51257">
    <property type="entry name" value="PROKAR_LIPOPROTEIN"/>
    <property type="match status" value="1"/>
</dbReference>